<gene>
    <name evidence="7" type="ORF">AAIA72_16625</name>
</gene>
<keyword evidence="4 6" id="KW-1133">Transmembrane helix</keyword>
<feature type="transmembrane region" description="Helical" evidence="6">
    <location>
        <begin position="36"/>
        <end position="56"/>
    </location>
</feature>
<reference evidence="7" key="1">
    <citation type="submission" date="2024-05" db="EMBL/GenBank/DDBJ databases">
        <title>Genome sequencing of novel strain.</title>
        <authorList>
            <person name="Ganbat D."/>
            <person name="Ganbat S."/>
            <person name="Lee S.-J."/>
        </authorList>
    </citation>
    <scope>NUCLEOTIDE SEQUENCE</scope>
    <source>
        <strain evidence="7">SMD15-11</strain>
    </source>
</reference>
<dbReference type="RefSeq" id="WP_369601406.1">
    <property type="nucleotide sequence ID" value="NZ_CP154858.1"/>
</dbReference>
<dbReference type="EMBL" id="CP154858">
    <property type="protein sequence ID" value="XDT72396.1"/>
    <property type="molecule type" value="Genomic_DNA"/>
</dbReference>
<evidence type="ECO:0000256" key="3">
    <source>
        <dbReference type="ARBA" id="ARBA00022692"/>
    </source>
</evidence>
<feature type="transmembrane region" description="Helical" evidence="6">
    <location>
        <begin position="191"/>
        <end position="210"/>
    </location>
</feature>
<comment type="similarity">
    <text evidence="2 6">Belongs to the 4-toluene sulfonate uptake permease (TSUP) (TC 2.A.102) family.</text>
</comment>
<feature type="transmembrane region" description="Helical" evidence="6">
    <location>
        <begin position="246"/>
        <end position="268"/>
    </location>
</feature>
<comment type="subcellular location">
    <subcellularLocation>
        <location evidence="6">Cell membrane</location>
        <topology evidence="6">Multi-pass membrane protein</topology>
    </subcellularLocation>
    <subcellularLocation>
        <location evidence="1">Membrane</location>
        <topology evidence="1">Multi-pass membrane protein</topology>
    </subcellularLocation>
</comment>
<evidence type="ECO:0000256" key="6">
    <source>
        <dbReference type="RuleBase" id="RU363041"/>
    </source>
</evidence>
<evidence type="ECO:0000256" key="5">
    <source>
        <dbReference type="ARBA" id="ARBA00023136"/>
    </source>
</evidence>
<feature type="transmembrane region" description="Helical" evidence="6">
    <location>
        <begin position="63"/>
        <end position="82"/>
    </location>
</feature>
<dbReference type="AlphaFoldDB" id="A0AB39UWQ1"/>
<feature type="transmembrane region" description="Helical" evidence="6">
    <location>
        <begin position="94"/>
        <end position="111"/>
    </location>
</feature>
<evidence type="ECO:0000256" key="2">
    <source>
        <dbReference type="ARBA" id="ARBA00009142"/>
    </source>
</evidence>
<dbReference type="InterPro" id="IPR002781">
    <property type="entry name" value="TM_pro_TauE-like"/>
</dbReference>
<proteinExistence type="inferred from homology"/>
<evidence type="ECO:0000256" key="1">
    <source>
        <dbReference type="ARBA" id="ARBA00004141"/>
    </source>
</evidence>
<keyword evidence="3 6" id="KW-0812">Transmembrane</keyword>
<dbReference type="PANTHER" id="PTHR43701">
    <property type="entry name" value="MEMBRANE TRANSPORTER PROTEIN MJ0441-RELATED"/>
    <property type="match status" value="1"/>
</dbReference>
<keyword evidence="6" id="KW-1003">Cell membrane</keyword>
<dbReference type="GO" id="GO:0005886">
    <property type="term" value="C:plasma membrane"/>
    <property type="evidence" value="ECO:0007669"/>
    <property type="project" value="UniProtKB-SubCell"/>
</dbReference>
<dbReference type="InterPro" id="IPR051598">
    <property type="entry name" value="TSUP/Inactive_protease-like"/>
</dbReference>
<accession>A0AB39UWQ1</accession>
<dbReference type="Pfam" id="PF01925">
    <property type="entry name" value="TauE"/>
    <property type="match status" value="1"/>
</dbReference>
<protein>
    <recommendedName>
        <fullName evidence="6">Probable membrane transporter protein</fullName>
    </recommendedName>
</protein>
<feature type="transmembrane region" description="Helical" evidence="6">
    <location>
        <begin position="222"/>
        <end position="240"/>
    </location>
</feature>
<organism evidence="7">
    <name type="scientific">Thermohahella caldifontis</name>
    <dbReference type="NCBI Taxonomy" id="3142973"/>
    <lineage>
        <taxon>Bacteria</taxon>
        <taxon>Pseudomonadati</taxon>
        <taxon>Pseudomonadota</taxon>
        <taxon>Gammaproteobacteria</taxon>
        <taxon>Oceanospirillales</taxon>
        <taxon>Hahellaceae</taxon>
        <taxon>Thermohahella</taxon>
    </lineage>
</organism>
<evidence type="ECO:0000313" key="7">
    <source>
        <dbReference type="EMBL" id="XDT72396.1"/>
    </source>
</evidence>
<dbReference type="PANTHER" id="PTHR43701:SF2">
    <property type="entry name" value="MEMBRANE TRANSPORTER PROTEIN YJNA-RELATED"/>
    <property type="match status" value="1"/>
</dbReference>
<feature type="transmembrane region" description="Helical" evidence="6">
    <location>
        <begin position="152"/>
        <end position="179"/>
    </location>
</feature>
<dbReference type="KEGG" id="tcd:AAIA72_16625"/>
<evidence type="ECO:0000256" key="4">
    <source>
        <dbReference type="ARBA" id="ARBA00022989"/>
    </source>
</evidence>
<keyword evidence="5 6" id="KW-0472">Membrane</keyword>
<name>A0AB39UWQ1_9GAMM</name>
<sequence length="269" mass="27961">MILLVGLIIGLVLGLTGAGGSLLAIPLLVYGLGEPYKIAVGLSLLTVLTGALWGAIHGYRDRLVALAPAAVFALGGMAAAPVGYRLTHILPEKPLMAAFLVLMAIIALRMLRQARQAPHQTHQVRAKLTAGASAQAICRFAQGRTTLNCRMALVIAGLLTGLLSGLFGVGGGFLIVPILMWMSDLPIERAIATSLAVIAAISLSGSLSFLAHTSLEDYGRIILMLMAGSLTGMTLGRYLAGRLAGPGLQVLFASALLALDLFMGLKLIT</sequence>